<dbReference type="PANTHER" id="PTHR21716">
    <property type="entry name" value="TRANSMEMBRANE PROTEIN"/>
    <property type="match status" value="1"/>
</dbReference>
<feature type="transmembrane region" description="Helical" evidence="8">
    <location>
        <begin position="18"/>
        <end position="36"/>
    </location>
</feature>
<evidence type="ECO:0000256" key="7">
    <source>
        <dbReference type="ARBA" id="ARBA00023136"/>
    </source>
</evidence>
<evidence type="ECO:0000256" key="3">
    <source>
        <dbReference type="ARBA" id="ARBA00022448"/>
    </source>
</evidence>
<comment type="similarity">
    <text evidence="2">Belongs to the autoinducer-2 exporter (AI-2E) (TC 2.A.86) family.</text>
</comment>
<keyword evidence="3" id="KW-0813">Transport</keyword>
<keyword evidence="5 8" id="KW-0812">Transmembrane</keyword>
<feature type="transmembrane region" description="Helical" evidence="8">
    <location>
        <begin position="72"/>
        <end position="95"/>
    </location>
</feature>
<feature type="transmembrane region" description="Helical" evidence="8">
    <location>
        <begin position="209"/>
        <end position="241"/>
    </location>
</feature>
<dbReference type="PANTHER" id="PTHR21716:SF67">
    <property type="entry name" value="TRANSPORT PROTEIN YDIK-RELATED"/>
    <property type="match status" value="1"/>
</dbReference>
<dbReference type="RefSeq" id="WP_224043947.1">
    <property type="nucleotide sequence ID" value="NZ_CAJZAH010000006.1"/>
</dbReference>
<dbReference type="Proteomes" id="UP000721236">
    <property type="component" value="Unassembled WGS sequence"/>
</dbReference>
<dbReference type="Pfam" id="PF01594">
    <property type="entry name" value="AI-2E_transport"/>
    <property type="match status" value="1"/>
</dbReference>
<accession>A0ABN7ZBB1</accession>
<feature type="transmembrane region" description="Helical" evidence="8">
    <location>
        <begin position="318"/>
        <end position="341"/>
    </location>
</feature>
<comment type="subcellular location">
    <subcellularLocation>
        <location evidence="1">Cell membrane</location>
        <topology evidence="1">Multi-pass membrane protein</topology>
    </subcellularLocation>
</comment>
<dbReference type="EMBL" id="CAJZAH010000006">
    <property type="protein sequence ID" value="CAG9181661.1"/>
    <property type="molecule type" value="Genomic_DNA"/>
</dbReference>
<evidence type="ECO:0000256" key="8">
    <source>
        <dbReference type="SAM" id="Phobius"/>
    </source>
</evidence>
<evidence type="ECO:0000313" key="10">
    <source>
        <dbReference type="Proteomes" id="UP000721236"/>
    </source>
</evidence>
<keyword evidence="4" id="KW-1003">Cell membrane</keyword>
<name>A0ABN7ZBB1_9BURK</name>
<comment type="caution">
    <text evidence="9">The sequence shown here is derived from an EMBL/GenBank/DDBJ whole genome shotgun (WGS) entry which is preliminary data.</text>
</comment>
<evidence type="ECO:0000256" key="4">
    <source>
        <dbReference type="ARBA" id="ARBA00022475"/>
    </source>
</evidence>
<keyword evidence="6 8" id="KW-1133">Transmembrane helix</keyword>
<evidence type="ECO:0000256" key="2">
    <source>
        <dbReference type="ARBA" id="ARBA00009773"/>
    </source>
</evidence>
<feature type="transmembrane region" description="Helical" evidence="8">
    <location>
        <begin position="247"/>
        <end position="269"/>
    </location>
</feature>
<reference evidence="9 10" key="1">
    <citation type="submission" date="2021-08" db="EMBL/GenBank/DDBJ databases">
        <authorList>
            <person name="Peeters C."/>
        </authorList>
    </citation>
    <scope>NUCLEOTIDE SEQUENCE [LARGE SCALE GENOMIC DNA]</scope>
    <source>
        <strain evidence="9 10">LMG 21510</strain>
    </source>
</reference>
<evidence type="ECO:0000313" key="9">
    <source>
        <dbReference type="EMBL" id="CAG9181661.1"/>
    </source>
</evidence>
<proteinExistence type="inferred from homology"/>
<organism evidence="9 10">
    <name type="scientific">Cupriavidus respiraculi</name>
    <dbReference type="NCBI Taxonomy" id="195930"/>
    <lineage>
        <taxon>Bacteria</taxon>
        <taxon>Pseudomonadati</taxon>
        <taxon>Pseudomonadota</taxon>
        <taxon>Betaproteobacteria</taxon>
        <taxon>Burkholderiales</taxon>
        <taxon>Burkholderiaceae</taxon>
        <taxon>Cupriavidus</taxon>
    </lineage>
</organism>
<protein>
    <submittedName>
        <fullName evidence="9">Transport protein YdiK</fullName>
    </submittedName>
</protein>
<sequence length="370" mass="39755">MRPMPLSEWTFSRGMLDVLIRAGLIAVLAIFCFRIFYPFLDIVLWSVILAVTMYPLQVRMRRRLGMRDGRSATLIVLVSLALIMVPAYVLGVALLESVENAMHAVRNESIRIPPPPDFVAGWPLFGQRLHAAWLSASTDMTGMVEKFLPQFRGITMAVLGKLASLGVALLVFVLALFLAGIIMAYGEEGHRSALRIAARVFGAERGPRIALLCTATIRAVAQGVVGIAFIQMLLIGIAFVVKGVPAAGLLALLVLLLGIMQLPATLITLPVIAYVFYTDGVNLATVIFAAYVFVAGLADNVLKPLMLGRGVDVPMPVVLIGALGGMVTGGVIGLFIGPVVLSVGYRLFWLWVDEPPLAVPADEPTARVSP</sequence>
<dbReference type="InterPro" id="IPR002549">
    <property type="entry name" value="AI-2E-like"/>
</dbReference>
<gene>
    <name evidence="9" type="primary">ydiK_2</name>
    <name evidence="9" type="ORF">LMG21510_04364</name>
</gene>
<keyword evidence="7 8" id="KW-0472">Membrane</keyword>
<feature type="transmembrane region" description="Helical" evidence="8">
    <location>
        <begin position="162"/>
        <end position="185"/>
    </location>
</feature>
<feature type="transmembrane region" description="Helical" evidence="8">
    <location>
        <begin position="281"/>
        <end position="298"/>
    </location>
</feature>
<evidence type="ECO:0000256" key="5">
    <source>
        <dbReference type="ARBA" id="ARBA00022692"/>
    </source>
</evidence>
<evidence type="ECO:0000256" key="6">
    <source>
        <dbReference type="ARBA" id="ARBA00022989"/>
    </source>
</evidence>
<keyword evidence="10" id="KW-1185">Reference proteome</keyword>
<evidence type="ECO:0000256" key="1">
    <source>
        <dbReference type="ARBA" id="ARBA00004651"/>
    </source>
</evidence>